<gene>
    <name evidence="1" type="ORF">ESV24_12560</name>
</gene>
<dbReference type="InterPro" id="IPR014988">
    <property type="entry name" value="Uncharacterised_YqcI/YcgG"/>
</dbReference>
<evidence type="ECO:0000313" key="1">
    <source>
        <dbReference type="EMBL" id="TXD68292.1"/>
    </source>
</evidence>
<accession>A0A5C6YN45</accession>
<comment type="caution">
    <text evidence="1">The sequence shown here is derived from an EMBL/GenBank/DDBJ whole genome shotgun (WGS) entry which is preliminary data.</text>
</comment>
<dbReference type="Proteomes" id="UP000321945">
    <property type="component" value="Unassembled WGS sequence"/>
</dbReference>
<dbReference type="PANTHER" id="PTHR40045">
    <property type="entry name" value="YCGG FAMILY PROTEIN"/>
    <property type="match status" value="1"/>
</dbReference>
<sequence length="221" mass="25485">MKTSPILDKPSLIAQFKDFILKKSHPCIMAQTVFKMDEYSIKEYNSLGSKETAAEILKDLRNYIDKYDFTSNNFETFIAIFPSENFEDEITFEKALWSQLKTINELDSTPWDSSVANDPTSTKFSFSILGTAFYIVGLHPNSSRKARQAPYPALVFNLHLQFEKLREMGTYQRVKNRIRKRDIKLQGSVNPVLKDFGEASEALQYSGRNVGENWKCPFHQN</sequence>
<proteinExistence type="predicted"/>
<dbReference type="OrthoDB" id="283514at2"/>
<dbReference type="Pfam" id="PF08892">
    <property type="entry name" value="YqcI_YcgG"/>
    <property type="match status" value="1"/>
</dbReference>
<reference evidence="1 2" key="1">
    <citation type="submission" date="2019-08" db="EMBL/GenBank/DDBJ databases">
        <title>Genome of Aequorivita lipolytica Y10-2 (type strain).</title>
        <authorList>
            <person name="Bowman J.P."/>
        </authorList>
    </citation>
    <scope>NUCLEOTIDE SEQUENCE [LARGE SCALE GENOMIC DNA]</scope>
    <source>
        <strain evidence="1 2">Y10-2</strain>
    </source>
</reference>
<organism evidence="1 2">
    <name type="scientific">Aequorivita lipolytica</name>
    <dbReference type="NCBI Taxonomy" id="153267"/>
    <lineage>
        <taxon>Bacteria</taxon>
        <taxon>Pseudomonadati</taxon>
        <taxon>Bacteroidota</taxon>
        <taxon>Flavobacteriia</taxon>
        <taxon>Flavobacteriales</taxon>
        <taxon>Flavobacteriaceae</taxon>
        <taxon>Aequorivita</taxon>
    </lineage>
</organism>
<dbReference type="PANTHER" id="PTHR40045:SF1">
    <property type="entry name" value="YQCI_YCGG FAMILY PROTEIN"/>
    <property type="match status" value="1"/>
</dbReference>
<evidence type="ECO:0000313" key="2">
    <source>
        <dbReference type="Proteomes" id="UP000321945"/>
    </source>
</evidence>
<dbReference type="AlphaFoldDB" id="A0A5C6YN45"/>
<dbReference type="RefSeq" id="WP_111816780.1">
    <property type="nucleotide sequence ID" value="NZ_CBCRZQ010000010.1"/>
</dbReference>
<protein>
    <submittedName>
        <fullName evidence="1">YqcI/YcgG family protein</fullName>
    </submittedName>
</protein>
<dbReference type="NCBIfam" id="NF041366">
    <property type="entry name" value="GntA_guanitoxin"/>
    <property type="match status" value="1"/>
</dbReference>
<name>A0A5C6YN45_9FLAO</name>
<keyword evidence="2" id="KW-1185">Reference proteome</keyword>
<dbReference type="EMBL" id="VORU01000012">
    <property type="protein sequence ID" value="TXD68292.1"/>
    <property type="molecule type" value="Genomic_DNA"/>
</dbReference>